<dbReference type="Gene3D" id="3.40.50.1820">
    <property type="entry name" value="alpha/beta hydrolase"/>
    <property type="match status" value="1"/>
</dbReference>
<keyword evidence="1" id="KW-0378">Hydrolase</keyword>
<dbReference type="AlphaFoldDB" id="A0A9W6RRH2"/>
<evidence type="ECO:0000256" key="2">
    <source>
        <dbReference type="ARBA" id="ARBA00022963"/>
    </source>
</evidence>
<dbReference type="SUPFAM" id="SSF53474">
    <property type="entry name" value="alpha/beta-Hydrolases"/>
    <property type="match status" value="1"/>
</dbReference>
<dbReference type="GO" id="GO:0003847">
    <property type="term" value="F:1-alkyl-2-acetylglycerophosphocholine esterase activity"/>
    <property type="evidence" value="ECO:0007669"/>
    <property type="project" value="TreeGrafter"/>
</dbReference>
<keyword evidence="3" id="KW-0443">Lipid metabolism</keyword>
<dbReference type="EMBL" id="BSTJ01000017">
    <property type="protein sequence ID" value="GLY81191.1"/>
    <property type="molecule type" value="Genomic_DNA"/>
</dbReference>
<evidence type="ECO:0000313" key="5">
    <source>
        <dbReference type="EMBL" id="GLY81191.1"/>
    </source>
</evidence>
<comment type="caution">
    <text evidence="5">The sequence shown here is derived from an EMBL/GenBank/DDBJ whole genome shotgun (WGS) entry which is preliminary data.</text>
</comment>
<name>A0A9W6RRH2_9ACTN</name>
<dbReference type="InterPro" id="IPR029058">
    <property type="entry name" value="AB_hydrolase_fold"/>
</dbReference>
<organism evidence="5 6">
    <name type="scientific">Actinoallomurus iriomotensis</name>
    <dbReference type="NCBI Taxonomy" id="478107"/>
    <lineage>
        <taxon>Bacteria</taxon>
        <taxon>Bacillati</taxon>
        <taxon>Actinomycetota</taxon>
        <taxon>Actinomycetes</taxon>
        <taxon>Streptosporangiales</taxon>
        <taxon>Thermomonosporaceae</taxon>
        <taxon>Actinoallomurus</taxon>
    </lineage>
</organism>
<feature type="chain" id="PRO_5040758799" evidence="4">
    <location>
        <begin position="26"/>
        <end position="368"/>
    </location>
</feature>
<accession>A0A9W6RRH2</accession>
<evidence type="ECO:0000313" key="6">
    <source>
        <dbReference type="Proteomes" id="UP001165135"/>
    </source>
</evidence>
<keyword evidence="2" id="KW-0442">Lipid degradation</keyword>
<evidence type="ECO:0000256" key="3">
    <source>
        <dbReference type="ARBA" id="ARBA00023098"/>
    </source>
</evidence>
<sequence>MRKSIIGGLLAATLLTCTAATPAAAEPELGLPRPTGPRPVGVTTLQLVDSSRTDPWVPVSGARRLMVSLWYPASAAGGTRAAYMTPQESALLLKGEGITTVAPDTLSRTRTDAYTDATPTRGRHPLVVLSPGFSLPRSSLTSLGEDLASRGYAVAAVDHTYENFGETFPDGHTTTCVVCEADPTPALARKLAAGRAADVSFVLDRLTGSHPAWKGGVSSSRIGMAGHSLGGDSTAVTMAADRRVRAGIDMDGTINTPVTGLSRPFLLMGTAAGHTPSSKDATWNDAWRHLTGWRRWITVAGTQHSSFTDLHPLADELGLDFGTDISGTRAVQITRAYVGAFFDRHLRNRPEPLLDGPSPACPEVTFWN</sequence>
<evidence type="ECO:0000256" key="4">
    <source>
        <dbReference type="SAM" id="SignalP"/>
    </source>
</evidence>
<feature type="signal peptide" evidence="4">
    <location>
        <begin position="1"/>
        <end position="25"/>
    </location>
</feature>
<dbReference type="GO" id="GO:0016042">
    <property type="term" value="P:lipid catabolic process"/>
    <property type="evidence" value="ECO:0007669"/>
    <property type="project" value="UniProtKB-KW"/>
</dbReference>
<keyword evidence="4" id="KW-0732">Signal</keyword>
<dbReference type="PANTHER" id="PTHR10272">
    <property type="entry name" value="PLATELET-ACTIVATING FACTOR ACETYLHYDROLASE"/>
    <property type="match status" value="1"/>
</dbReference>
<evidence type="ECO:0000256" key="1">
    <source>
        <dbReference type="ARBA" id="ARBA00022801"/>
    </source>
</evidence>
<reference evidence="5" key="1">
    <citation type="submission" date="2023-03" db="EMBL/GenBank/DDBJ databases">
        <title>Actinoallomurus iriomotensis NBRC 103681.</title>
        <authorList>
            <person name="Ichikawa N."/>
            <person name="Sato H."/>
            <person name="Tonouchi N."/>
        </authorList>
    </citation>
    <scope>NUCLEOTIDE SEQUENCE</scope>
    <source>
        <strain evidence="5">NBRC 103681</strain>
    </source>
</reference>
<dbReference type="Proteomes" id="UP001165135">
    <property type="component" value="Unassembled WGS sequence"/>
</dbReference>
<dbReference type="RefSeq" id="WP_285635289.1">
    <property type="nucleotide sequence ID" value="NZ_BSTJ01000017.1"/>
</dbReference>
<dbReference type="Pfam" id="PF03403">
    <property type="entry name" value="PAF-AH_p_II"/>
    <property type="match status" value="2"/>
</dbReference>
<dbReference type="PANTHER" id="PTHR10272:SF0">
    <property type="entry name" value="PLATELET-ACTIVATING FACTOR ACETYLHYDROLASE"/>
    <property type="match status" value="1"/>
</dbReference>
<proteinExistence type="predicted"/>
<gene>
    <name evidence="5" type="ORF">Airi01_094580</name>
</gene>
<protein>
    <submittedName>
        <fullName evidence="5">Esterase</fullName>
    </submittedName>
</protein>